<dbReference type="AlphaFoldDB" id="A0A8X6WL79"/>
<evidence type="ECO:0000313" key="3">
    <source>
        <dbReference type="EMBL" id="GFY37148.1"/>
    </source>
</evidence>
<evidence type="ECO:0000256" key="2">
    <source>
        <dbReference type="SAM" id="SignalP"/>
    </source>
</evidence>
<feature type="chain" id="PRO_5036505861" evidence="2">
    <location>
        <begin position="20"/>
        <end position="226"/>
    </location>
</feature>
<organism evidence="3 4">
    <name type="scientific">Trichonephila inaurata madagascariensis</name>
    <dbReference type="NCBI Taxonomy" id="2747483"/>
    <lineage>
        <taxon>Eukaryota</taxon>
        <taxon>Metazoa</taxon>
        <taxon>Ecdysozoa</taxon>
        <taxon>Arthropoda</taxon>
        <taxon>Chelicerata</taxon>
        <taxon>Arachnida</taxon>
        <taxon>Araneae</taxon>
        <taxon>Araneomorphae</taxon>
        <taxon>Entelegynae</taxon>
        <taxon>Araneoidea</taxon>
        <taxon>Nephilidae</taxon>
        <taxon>Trichonephila</taxon>
        <taxon>Trichonephila inaurata</taxon>
    </lineage>
</organism>
<feature type="region of interest" description="Disordered" evidence="1">
    <location>
        <begin position="89"/>
        <end position="195"/>
    </location>
</feature>
<feature type="region of interest" description="Disordered" evidence="1">
    <location>
        <begin position="36"/>
        <end position="66"/>
    </location>
</feature>
<accession>A0A8X6WL79</accession>
<dbReference type="Proteomes" id="UP000886998">
    <property type="component" value="Unassembled WGS sequence"/>
</dbReference>
<feature type="compositionally biased region" description="Low complexity" evidence="1">
    <location>
        <begin position="180"/>
        <end position="195"/>
    </location>
</feature>
<dbReference type="OrthoDB" id="10601550at2759"/>
<reference evidence="3" key="1">
    <citation type="submission" date="2020-08" db="EMBL/GenBank/DDBJ databases">
        <title>Multicomponent nature underlies the extraordinary mechanical properties of spider dragline silk.</title>
        <authorList>
            <person name="Kono N."/>
            <person name="Nakamura H."/>
            <person name="Mori M."/>
            <person name="Yoshida Y."/>
            <person name="Ohtoshi R."/>
            <person name="Malay A.D."/>
            <person name="Moran D.A.P."/>
            <person name="Tomita M."/>
            <person name="Numata K."/>
            <person name="Arakawa K."/>
        </authorList>
    </citation>
    <scope>NUCLEOTIDE SEQUENCE</scope>
</reference>
<gene>
    <name evidence="3" type="ORF">TNIN_470571</name>
</gene>
<dbReference type="EMBL" id="BMAV01000157">
    <property type="protein sequence ID" value="GFY37148.1"/>
    <property type="molecule type" value="Genomic_DNA"/>
</dbReference>
<feature type="compositionally biased region" description="Low complexity" evidence="1">
    <location>
        <begin position="89"/>
        <end position="165"/>
    </location>
</feature>
<keyword evidence="2" id="KW-0732">Signal</keyword>
<evidence type="ECO:0000256" key="1">
    <source>
        <dbReference type="SAM" id="MobiDB-lite"/>
    </source>
</evidence>
<feature type="signal peptide" evidence="2">
    <location>
        <begin position="1"/>
        <end position="19"/>
    </location>
</feature>
<sequence length="226" mass="26064">MEKHWFVVFILFGIRLALAQTVLFRAPSSIKTANFGQRVKQPETSSSYALPWSSEEVTPEKTTFPPVVTTQSTISVRQPQWQQILPQQQVPVQQPHYQNQPQQQVQQQHHYQNQPQQVQQQQQTPQQERVTATAKRTSTETTTRTGTSTSTRTDSSSSLPTSTTTQPQQQLHSHYQHRPQQQQQQQPEQQQTQGFQEIENSQKVNNISLLLLKLPLLLSKYNSKRL</sequence>
<protein>
    <submittedName>
        <fullName evidence="3">Uncharacterized protein</fullName>
    </submittedName>
</protein>
<keyword evidence="4" id="KW-1185">Reference proteome</keyword>
<proteinExistence type="predicted"/>
<comment type="caution">
    <text evidence="3">The sequence shown here is derived from an EMBL/GenBank/DDBJ whole genome shotgun (WGS) entry which is preliminary data.</text>
</comment>
<name>A0A8X6WL79_9ARAC</name>
<evidence type="ECO:0000313" key="4">
    <source>
        <dbReference type="Proteomes" id="UP000886998"/>
    </source>
</evidence>